<dbReference type="PROSITE" id="PS50030">
    <property type="entry name" value="UBA"/>
    <property type="match status" value="2"/>
</dbReference>
<dbReference type="VEuPathDB" id="FungiDB:PYU1_G014358"/>
<protein>
    <recommendedName>
        <fullName evidence="2">UBA domain-containing protein</fullName>
    </recommendedName>
</protein>
<dbReference type="HOGENOM" id="CLU_898549_0_0_1"/>
<dbReference type="Proteomes" id="UP000019132">
    <property type="component" value="Unassembled WGS sequence"/>
</dbReference>
<name>K3XAZ0_GLOUD</name>
<keyword evidence="4" id="KW-1185">Reference proteome</keyword>
<reference evidence="4" key="2">
    <citation type="submission" date="2010-04" db="EMBL/GenBank/DDBJ databases">
        <authorList>
            <person name="Buell R."/>
            <person name="Hamilton J."/>
            <person name="Hostetler J."/>
        </authorList>
    </citation>
    <scope>NUCLEOTIDE SEQUENCE [LARGE SCALE GENOMIC DNA]</scope>
    <source>
        <strain evidence="4">DAOM:BR144</strain>
    </source>
</reference>
<dbReference type="OMA" id="MRTEMEP"/>
<feature type="region of interest" description="Disordered" evidence="1">
    <location>
        <begin position="39"/>
        <end position="69"/>
    </location>
</feature>
<dbReference type="AlphaFoldDB" id="K3XAZ0"/>
<evidence type="ECO:0000313" key="4">
    <source>
        <dbReference type="Proteomes" id="UP000019132"/>
    </source>
</evidence>
<accession>K3XAZ0</accession>
<feature type="compositionally biased region" description="Basic and acidic residues" evidence="1">
    <location>
        <begin position="250"/>
        <end position="277"/>
    </location>
</feature>
<organism evidence="3 4">
    <name type="scientific">Globisporangium ultimum (strain ATCC 200006 / CBS 805.95 / DAOM BR144)</name>
    <name type="common">Pythium ultimum</name>
    <dbReference type="NCBI Taxonomy" id="431595"/>
    <lineage>
        <taxon>Eukaryota</taxon>
        <taxon>Sar</taxon>
        <taxon>Stramenopiles</taxon>
        <taxon>Oomycota</taxon>
        <taxon>Peronosporomycetes</taxon>
        <taxon>Pythiales</taxon>
        <taxon>Pythiaceae</taxon>
        <taxon>Globisporangium</taxon>
    </lineage>
</organism>
<feature type="compositionally biased region" description="Basic and acidic residues" evidence="1">
    <location>
        <begin position="299"/>
        <end position="312"/>
    </location>
</feature>
<feature type="domain" description="UBA" evidence="2">
    <location>
        <begin position="313"/>
        <end position="353"/>
    </location>
</feature>
<dbReference type="Gene3D" id="1.10.8.10">
    <property type="entry name" value="DNA helicase RuvA subunit, C-terminal domain"/>
    <property type="match status" value="1"/>
</dbReference>
<dbReference type="SMART" id="SM00165">
    <property type="entry name" value="UBA"/>
    <property type="match status" value="2"/>
</dbReference>
<reference evidence="4" key="1">
    <citation type="journal article" date="2010" name="Genome Biol.">
        <title>Genome sequence of the necrotrophic plant pathogen Pythium ultimum reveals original pathogenicity mechanisms and effector repertoire.</title>
        <authorList>
            <person name="Levesque C.A."/>
            <person name="Brouwer H."/>
            <person name="Cano L."/>
            <person name="Hamilton J.P."/>
            <person name="Holt C."/>
            <person name="Huitema E."/>
            <person name="Raffaele S."/>
            <person name="Robideau G.P."/>
            <person name="Thines M."/>
            <person name="Win J."/>
            <person name="Zerillo M.M."/>
            <person name="Beakes G.W."/>
            <person name="Boore J.L."/>
            <person name="Busam D."/>
            <person name="Dumas B."/>
            <person name="Ferriera S."/>
            <person name="Fuerstenberg S.I."/>
            <person name="Gachon C.M."/>
            <person name="Gaulin E."/>
            <person name="Govers F."/>
            <person name="Grenville-Briggs L."/>
            <person name="Horner N."/>
            <person name="Hostetler J."/>
            <person name="Jiang R.H."/>
            <person name="Johnson J."/>
            <person name="Krajaejun T."/>
            <person name="Lin H."/>
            <person name="Meijer H.J."/>
            <person name="Moore B."/>
            <person name="Morris P."/>
            <person name="Phuntmart V."/>
            <person name="Puiu D."/>
            <person name="Shetty J."/>
            <person name="Stajich J.E."/>
            <person name="Tripathy S."/>
            <person name="Wawra S."/>
            <person name="van West P."/>
            <person name="Whitty B.R."/>
            <person name="Coutinho P.M."/>
            <person name="Henrissat B."/>
            <person name="Martin F."/>
            <person name="Thomas P.D."/>
            <person name="Tyler B.M."/>
            <person name="De Vries R.P."/>
            <person name="Kamoun S."/>
            <person name="Yandell M."/>
            <person name="Tisserat N."/>
            <person name="Buell C.R."/>
        </authorList>
    </citation>
    <scope>NUCLEOTIDE SEQUENCE</scope>
    <source>
        <strain evidence="4">DAOM:BR144</strain>
    </source>
</reference>
<dbReference type="eggNOG" id="ENOG502S7G6">
    <property type="taxonomic scope" value="Eukaryota"/>
</dbReference>
<dbReference type="SUPFAM" id="SSF46934">
    <property type="entry name" value="UBA-like"/>
    <property type="match status" value="2"/>
</dbReference>
<evidence type="ECO:0000259" key="2">
    <source>
        <dbReference type="PROSITE" id="PS50030"/>
    </source>
</evidence>
<reference evidence="3" key="3">
    <citation type="submission" date="2015-02" db="UniProtKB">
        <authorList>
            <consortium name="EnsemblProtists"/>
        </authorList>
    </citation>
    <scope>IDENTIFICATION</scope>
    <source>
        <strain evidence="3">DAOM BR144</strain>
    </source>
</reference>
<dbReference type="EnsemblProtists" id="PYU1_T014389">
    <property type="protein sequence ID" value="PYU1_T014389"/>
    <property type="gene ID" value="PYU1_G014358"/>
</dbReference>
<dbReference type="InterPro" id="IPR015940">
    <property type="entry name" value="UBA"/>
</dbReference>
<sequence length="355" mass="39590">MRLRVLSVRDSREWLVPLHDDHQRQVQVADLKRLALRQQQHVDRGAMHQRRKAPSDERKSEDDDDDDAGGSDAFVMFRGRILADMDFVNLHSLTASDFFVLAHDNAGDEVHSMIENRDVASSAVDNEAKVQQLVDMGFPVDRVWHVMQRAAFDTARSIAILTGDEVIEASFVSNGASTDEASELLVRAHPQLQVLQPVLGELQKLGVDQIAARDSLQAILLLKQHVPNESLAQLNANPAAALQFFRLPPSRREQHSGARTEDEMQMRKRKRQEHEPTQESASELIDLVDDPPAATEQQPHGDDDQSGERATEDVDGDAIARLASMGFDRELATAMYESCGRHEESALNALCSLLD</sequence>
<dbReference type="EMBL" id="GL376565">
    <property type="status" value="NOT_ANNOTATED_CDS"/>
    <property type="molecule type" value="Genomic_DNA"/>
</dbReference>
<evidence type="ECO:0000313" key="3">
    <source>
        <dbReference type="EnsemblProtists" id="PYU1_T014389"/>
    </source>
</evidence>
<feature type="domain" description="UBA" evidence="2">
    <location>
        <begin position="123"/>
        <end position="164"/>
    </location>
</feature>
<evidence type="ECO:0000256" key="1">
    <source>
        <dbReference type="SAM" id="MobiDB-lite"/>
    </source>
</evidence>
<dbReference type="InParanoid" id="K3XAZ0"/>
<dbReference type="InterPro" id="IPR009060">
    <property type="entry name" value="UBA-like_sf"/>
</dbReference>
<proteinExistence type="predicted"/>
<feature type="region of interest" description="Disordered" evidence="1">
    <location>
        <begin position="246"/>
        <end position="317"/>
    </location>
</feature>